<protein>
    <submittedName>
        <fullName evidence="1">Uncharacterized protein</fullName>
    </submittedName>
</protein>
<dbReference type="RefSeq" id="WP_354016359.1">
    <property type="nucleotide sequence ID" value="NZ_JBEWTB010000002.1"/>
</dbReference>
<keyword evidence="2" id="KW-1185">Reference proteome</keyword>
<sequence length="106" mass="11429">MLIQQLKEPGTALVMDRTNRSYYQVRVPCFDPILDLDSQQARLNEAVDILSLLLTLSETVKPGQATDQAIAGAGSMLRRAINLISAEAHSVEPVSDSPDCLSSATS</sequence>
<organism evidence="1 2">
    <name type="scientific">Endozoicomonas lisbonensis</name>
    <dbReference type="NCBI Taxonomy" id="3120522"/>
    <lineage>
        <taxon>Bacteria</taxon>
        <taxon>Pseudomonadati</taxon>
        <taxon>Pseudomonadota</taxon>
        <taxon>Gammaproteobacteria</taxon>
        <taxon>Oceanospirillales</taxon>
        <taxon>Endozoicomonadaceae</taxon>
        <taxon>Endozoicomonas</taxon>
    </lineage>
</organism>
<gene>
    <name evidence="1" type="ORF">V5J35_002194</name>
</gene>
<comment type="caution">
    <text evidence="1">The sequence shown here is derived from an EMBL/GenBank/DDBJ whole genome shotgun (WGS) entry which is preliminary data.</text>
</comment>
<evidence type="ECO:0000313" key="1">
    <source>
        <dbReference type="EMBL" id="MET4757002.1"/>
    </source>
</evidence>
<dbReference type="Proteomes" id="UP001549366">
    <property type="component" value="Unassembled WGS sequence"/>
</dbReference>
<proteinExistence type="predicted"/>
<evidence type="ECO:0000313" key="2">
    <source>
        <dbReference type="Proteomes" id="UP001549366"/>
    </source>
</evidence>
<name>A0ABV2SGU9_9GAMM</name>
<reference evidence="1 2" key="1">
    <citation type="submission" date="2024-06" db="EMBL/GenBank/DDBJ databases">
        <title>Genomic Encyclopedia of Type Strains, Phase V (KMG-V): Genome sequencing to study the core and pangenomes of soil and plant-associated prokaryotes.</title>
        <authorList>
            <person name="Whitman W."/>
        </authorList>
    </citation>
    <scope>NUCLEOTIDE SEQUENCE [LARGE SCALE GENOMIC DNA]</scope>
    <source>
        <strain evidence="1 2">NE40</strain>
    </source>
</reference>
<accession>A0ABV2SGU9</accession>
<dbReference type="EMBL" id="JBEWTB010000002">
    <property type="protein sequence ID" value="MET4757002.1"/>
    <property type="molecule type" value="Genomic_DNA"/>
</dbReference>